<evidence type="ECO:0000256" key="4">
    <source>
        <dbReference type="ARBA" id="ARBA00022989"/>
    </source>
</evidence>
<evidence type="ECO:0000256" key="3">
    <source>
        <dbReference type="ARBA" id="ARBA00022692"/>
    </source>
</evidence>
<evidence type="ECO:0000256" key="2">
    <source>
        <dbReference type="ARBA" id="ARBA00007590"/>
    </source>
</evidence>
<dbReference type="SMR" id="C7G056"/>
<dbReference type="InterPro" id="IPR044890">
    <property type="entry name" value="TMEM14_sf"/>
</dbReference>
<keyword evidence="8" id="KW-1185">Reference proteome</keyword>
<feature type="transmembrane region" description="Helical" evidence="6">
    <location>
        <begin position="5"/>
        <end position="23"/>
    </location>
</feature>
<feature type="transmembrane region" description="Helical" evidence="6">
    <location>
        <begin position="78"/>
        <end position="97"/>
    </location>
</feature>
<protein>
    <submittedName>
        <fullName evidence="7">Transmembrane protein 14 A</fullName>
    </submittedName>
</protein>
<accession>C7G056</accession>
<feature type="transmembrane region" description="Helical" evidence="6">
    <location>
        <begin position="53"/>
        <end position="72"/>
    </location>
</feature>
<keyword evidence="3 6" id="KW-0812">Transmembrane</keyword>
<name>C7G056_DICDI</name>
<organism evidence="7 8">
    <name type="scientific">Dictyostelium discoideum</name>
    <name type="common">Social amoeba</name>
    <dbReference type="NCBI Taxonomy" id="44689"/>
    <lineage>
        <taxon>Eukaryota</taxon>
        <taxon>Amoebozoa</taxon>
        <taxon>Evosea</taxon>
        <taxon>Eumycetozoa</taxon>
        <taxon>Dictyostelia</taxon>
        <taxon>Dictyosteliales</taxon>
        <taxon>Dictyosteliaceae</taxon>
        <taxon>Dictyostelium</taxon>
    </lineage>
</organism>
<dbReference type="PhylomeDB" id="C7G056"/>
<dbReference type="PaxDb" id="44689-DDB0252863"/>
<evidence type="ECO:0000313" key="7">
    <source>
        <dbReference type="EMBL" id="EEU04064.1"/>
    </source>
</evidence>
<comment type="subcellular location">
    <subcellularLocation>
        <location evidence="1">Membrane</location>
    </subcellularLocation>
</comment>
<dbReference type="TCDB" id="2.A.126.1.4">
    <property type="family name" value="the fatty acid exporter (fax) family"/>
</dbReference>
<dbReference type="VEuPathDB" id="AmoebaDB:DDB_G0288759"/>
<sequence>MTTLVYAYAILLAIGGLIGYLKANSMPSLIMGLLSGLLVGYSANLTTTNKKNGTQLTMALSLVLLIIMGMRFVNSGKFFPAGLVSVFSAIILVKSFLSLSQM</sequence>
<dbReference type="KEGG" id="ddi:DDB_G0288759"/>
<dbReference type="AlphaFoldDB" id="C7G056"/>
<dbReference type="eggNOG" id="KOG4267">
    <property type="taxonomic scope" value="Eukaryota"/>
</dbReference>
<comment type="caution">
    <text evidence="7">The sequence shown here is derived from an EMBL/GenBank/DDBJ whole genome shotgun (WGS) entry which is preliminary data.</text>
</comment>
<dbReference type="PANTHER" id="PTHR12668:SF43">
    <property type="entry name" value="TRANSMEMBRANE PROTEIN 14 HOMOLOG"/>
    <property type="match status" value="1"/>
</dbReference>
<evidence type="ECO:0000256" key="6">
    <source>
        <dbReference type="SAM" id="Phobius"/>
    </source>
</evidence>
<dbReference type="FunCoup" id="C7G056">
    <property type="interactions" value="34"/>
</dbReference>
<evidence type="ECO:0000313" key="8">
    <source>
        <dbReference type="Proteomes" id="UP000002195"/>
    </source>
</evidence>
<dbReference type="Proteomes" id="UP000002195">
    <property type="component" value="Unassembled WGS sequence"/>
</dbReference>
<dbReference type="InParanoid" id="C7G056"/>
<dbReference type="InterPro" id="IPR005349">
    <property type="entry name" value="TMEM14"/>
</dbReference>
<dbReference type="HOGENOM" id="CLU_096652_4_0_1"/>
<keyword evidence="5 6" id="KW-0472">Membrane</keyword>
<dbReference type="PANTHER" id="PTHR12668">
    <property type="entry name" value="TRANSMEMBRANE PROTEIN 14, 15"/>
    <property type="match status" value="1"/>
</dbReference>
<evidence type="ECO:0000256" key="1">
    <source>
        <dbReference type="ARBA" id="ARBA00004370"/>
    </source>
</evidence>
<comment type="similarity">
    <text evidence="2">Belongs to the TMEM14 family.</text>
</comment>
<gene>
    <name evidence="7" type="primary">tmem14A</name>
    <name evidence="7" type="ORF">DDB_G0288759</name>
</gene>
<dbReference type="Pfam" id="PF03647">
    <property type="entry name" value="Tmemb_14"/>
    <property type="match status" value="1"/>
</dbReference>
<evidence type="ECO:0000256" key="5">
    <source>
        <dbReference type="ARBA" id="ARBA00023136"/>
    </source>
</evidence>
<proteinExistence type="inferred from homology"/>
<keyword evidence="4 6" id="KW-1133">Transmembrane helix</keyword>
<reference evidence="7 8" key="1">
    <citation type="journal article" date="2005" name="Nature">
        <title>The genome of the social amoeba Dictyostelium discoideum.</title>
        <authorList>
            <consortium name="The Dictyostelium discoideum Sequencing Consortium"/>
            <person name="Eichinger L."/>
            <person name="Pachebat J.A."/>
            <person name="Glockner G."/>
            <person name="Rajandream M.A."/>
            <person name="Sucgang R."/>
            <person name="Berriman M."/>
            <person name="Song J."/>
            <person name="Olsen R."/>
            <person name="Szafranski K."/>
            <person name="Xu Q."/>
            <person name="Tunggal B."/>
            <person name="Kummerfeld S."/>
            <person name="Madera M."/>
            <person name="Konfortov B.A."/>
            <person name="Rivero F."/>
            <person name="Bankier A.T."/>
            <person name="Lehmann R."/>
            <person name="Hamlin N."/>
            <person name="Davies R."/>
            <person name="Gaudet P."/>
            <person name="Fey P."/>
            <person name="Pilcher K."/>
            <person name="Chen G."/>
            <person name="Saunders D."/>
            <person name="Sodergren E."/>
            <person name="Davis P."/>
            <person name="Kerhornou A."/>
            <person name="Nie X."/>
            <person name="Hall N."/>
            <person name="Anjard C."/>
            <person name="Hemphill L."/>
            <person name="Bason N."/>
            <person name="Farbrother P."/>
            <person name="Desany B."/>
            <person name="Just E."/>
            <person name="Morio T."/>
            <person name="Rost R."/>
            <person name="Churcher C."/>
            <person name="Cooper J."/>
            <person name="Haydock S."/>
            <person name="van Driessche N."/>
            <person name="Cronin A."/>
            <person name="Goodhead I."/>
            <person name="Muzny D."/>
            <person name="Mourier T."/>
            <person name="Pain A."/>
            <person name="Lu M."/>
            <person name="Harper D."/>
            <person name="Lindsay R."/>
            <person name="Hauser H."/>
            <person name="James K."/>
            <person name="Quiles M."/>
            <person name="Madan Babu M."/>
            <person name="Saito T."/>
            <person name="Buchrieser C."/>
            <person name="Wardroper A."/>
            <person name="Felder M."/>
            <person name="Thangavelu M."/>
            <person name="Johnson D."/>
            <person name="Knights A."/>
            <person name="Loulseged H."/>
            <person name="Mungall K."/>
            <person name="Oliver K."/>
            <person name="Price C."/>
            <person name="Quail M.A."/>
            <person name="Urushihara H."/>
            <person name="Hernandez J."/>
            <person name="Rabbinowitsch E."/>
            <person name="Steffen D."/>
            <person name="Sanders M."/>
            <person name="Ma J."/>
            <person name="Kohara Y."/>
            <person name="Sharp S."/>
            <person name="Simmonds M."/>
            <person name="Spiegler S."/>
            <person name="Tivey A."/>
            <person name="Sugano S."/>
            <person name="White B."/>
            <person name="Walker D."/>
            <person name="Woodward J."/>
            <person name="Winckler T."/>
            <person name="Tanaka Y."/>
            <person name="Shaulsky G."/>
            <person name="Schleicher M."/>
            <person name="Weinstock G."/>
            <person name="Rosenthal A."/>
            <person name="Cox E.C."/>
            <person name="Chisholm R.L."/>
            <person name="Gibbs R."/>
            <person name="Loomis W.F."/>
            <person name="Platzer M."/>
            <person name="Kay R.R."/>
            <person name="Williams J."/>
            <person name="Dear P.H."/>
            <person name="Noegel A.A."/>
            <person name="Barrell B."/>
            <person name="Kuspa A."/>
        </authorList>
    </citation>
    <scope>NUCLEOTIDE SEQUENCE [LARGE SCALE GENOMIC DNA]</scope>
    <source>
        <strain evidence="7 8">AX4</strain>
    </source>
</reference>
<dbReference type="RefSeq" id="XP_002649116.1">
    <property type="nucleotide sequence ID" value="XM_002649070.1"/>
</dbReference>
<dbReference type="EMBL" id="AAFI02000124">
    <property type="protein sequence ID" value="EEU04064.1"/>
    <property type="molecule type" value="Genomic_DNA"/>
</dbReference>
<dbReference type="OMA" id="MGTRYKK"/>
<dbReference type="GO" id="GO:0031966">
    <property type="term" value="C:mitochondrial membrane"/>
    <property type="evidence" value="ECO:0000318"/>
    <property type="project" value="GO_Central"/>
</dbReference>
<dbReference type="Gene3D" id="1.10.10.1740">
    <property type="entry name" value="Transmembrane protein 14-like"/>
    <property type="match status" value="1"/>
</dbReference>
<dbReference type="GeneID" id="8626791"/>
<dbReference type="dictyBase" id="DDB_G0288759">
    <property type="gene designation" value="tmem14A"/>
</dbReference>